<dbReference type="OrthoDB" id="6775305at2759"/>
<proteinExistence type="predicted"/>
<gene>
    <name evidence="2" type="ORF">BDFB_010147</name>
</gene>
<keyword evidence="3" id="KW-1185">Reference proteome</keyword>
<reference evidence="2 3" key="1">
    <citation type="submission" date="2017-03" db="EMBL/GenBank/DDBJ databases">
        <title>Genome of the blue death feigning beetle - Asbolus verrucosus.</title>
        <authorList>
            <person name="Rider S.D."/>
        </authorList>
    </citation>
    <scope>NUCLEOTIDE SEQUENCE [LARGE SCALE GENOMIC DNA]</scope>
    <source>
        <strain evidence="2">Butters</strain>
        <tissue evidence="2">Head and leg muscle</tissue>
    </source>
</reference>
<dbReference type="Proteomes" id="UP000292052">
    <property type="component" value="Unassembled WGS sequence"/>
</dbReference>
<evidence type="ECO:0000256" key="1">
    <source>
        <dbReference type="SAM" id="Phobius"/>
    </source>
</evidence>
<name>A0A482VBF6_ASBVE</name>
<dbReference type="STRING" id="1661398.A0A482VBF6"/>
<feature type="transmembrane region" description="Helical" evidence="1">
    <location>
        <begin position="46"/>
        <end position="64"/>
    </location>
</feature>
<accession>A0A482VBF6</accession>
<evidence type="ECO:0000313" key="2">
    <source>
        <dbReference type="EMBL" id="RZB40359.1"/>
    </source>
</evidence>
<keyword evidence="1" id="KW-1133">Transmembrane helix</keyword>
<feature type="non-terminal residue" evidence="2">
    <location>
        <position position="1"/>
    </location>
</feature>
<sequence length="82" mass="9516">FPNVPKISNQFNNTWNFPRCARVMGGKHIMIQAPNNSGSDFFNYKLFFSVGGMSNGGVFANTRFNKMLMKFKMMYFHCLLIY</sequence>
<evidence type="ECO:0000313" key="3">
    <source>
        <dbReference type="Proteomes" id="UP000292052"/>
    </source>
</evidence>
<organism evidence="2 3">
    <name type="scientific">Asbolus verrucosus</name>
    <name type="common">Desert ironclad beetle</name>
    <dbReference type="NCBI Taxonomy" id="1661398"/>
    <lineage>
        <taxon>Eukaryota</taxon>
        <taxon>Metazoa</taxon>
        <taxon>Ecdysozoa</taxon>
        <taxon>Arthropoda</taxon>
        <taxon>Hexapoda</taxon>
        <taxon>Insecta</taxon>
        <taxon>Pterygota</taxon>
        <taxon>Neoptera</taxon>
        <taxon>Endopterygota</taxon>
        <taxon>Coleoptera</taxon>
        <taxon>Polyphaga</taxon>
        <taxon>Cucujiformia</taxon>
        <taxon>Tenebrionidae</taxon>
        <taxon>Pimeliinae</taxon>
        <taxon>Asbolus</taxon>
    </lineage>
</organism>
<dbReference type="EMBL" id="QDEB01119663">
    <property type="protein sequence ID" value="RZB40359.1"/>
    <property type="molecule type" value="Genomic_DNA"/>
</dbReference>
<keyword evidence="1" id="KW-0472">Membrane</keyword>
<dbReference type="AlphaFoldDB" id="A0A482VBF6"/>
<keyword evidence="1" id="KW-0812">Transmembrane</keyword>
<protein>
    <submittedName>
        <fullName evidence="2">Uncharacterized protein</fullName>
    </submittedName>
</protein>
<comment type="caution">
    <text evidence="2">The sequence shown here is derived from an EMBL/GenBank/DDBJ whole genome shotgun (WGS) entry which is preliminary data.</text>
</comment>